<keyword evidence="7" id="KW-1185">Reference proteome</keyword>
<dbReference type="CDD" id="cd07377">
    <property type="entry name" value="WHTH_GntR"/>
    <property type="match status" value="1"/>
</dbReference>
<feature type="compositionally biased region" description="Low complexity" evidence="4">
    <location>
        <begin position="270"/>
        <end position="279"/>
    </location>
</feature>
<dbReference type="Proteomes" id="UP000529637">
    <property type="component" value="Unassembled WGS sequence"/>
</dbReference>
<keyword evidence="1" id="KW-0805">Transcription regulation</keyword>
<comment type="caution">
    <text evidence="6">The sequence shown here is derived from an EMBL/GenBank/DDBJ whole genome shotgun (WGS) entry which is preliminary data.</text>
</comment>
<evidence type="ECO:0000256" key="4">
    <source>
        <dbReference type="SAM" id="MobiDB-lite"/>
    </source>
</evidence>
<dbReference type="PANTHER" id="PTHR43537">
    <property type="entry name" value="TRANSCRIPTIONAL REGULATOR, GNTR FAMILY"/>
    <property type="match status" value="1"/>
</dbReference>
<dbReference type="InterPro" id="IPR036388">
    <property type="entry name" value="WH-like_DNA-bd_sf"/>
</dbReference>
<dbReference type="InterPro" id="IPR000524">
    <property type="entry name" value="Tscrpt_reg_HTH_GntR"/>
</dbReference>
<dbReference type="SUPFAM" id="SSF46785">
    <property type="entry name" value="Winged helix' DNA-binding domain"/>
    <property type="match status" value="1"/>
</dbReference>
<feature type="domain" description="HTH gntR-type" evidence="5">
    <location>
        <begin position="14"/>
        <end position="84"/>
    </location>
</feature>
<dbReference type="GO" id="GO:0003700">
    <property type="term" value="F:DNA-binding transcription factor activity"/>
    <property type="evidence" value="ECO:0007669"/>
    <property type="project" value="InterPro"/>
</dbReference>
<reference evidence="6 7" key="1">
    <citation type="submission" date="2020-06" db="EMBL/GenBank/DDBJ databases">
        <title>Schlegella sp. ID0723 isolated from air conditioner.</title>
        <authorList>
            <person name="Kim D.Y."/>
            <person name="Kim D.-U."/>
        </authorList>
    </citation>
    <scope>NUCLEOTIDE SEQUENCE [LARGE SCALE GENOMIC DNA]</scope>
    <source>
        <strain evidence="6 7">ID0723</strain>
    </source>
</reference>
<dbReference type="Gene3D" id="1.20.120.530">
    <property type="entry name" value="GntR ligand-binding domain-like"/>
    <property type="match status" value="1"/>
</dbReference>
<dbReference type="SMART" id="SM00895">
    <property type="entry name" value="FCD"/>
    <property type="match status" value="1"/>
</dbReference>
<organism evidence="6 7">
    <name type="scientific">Piscinibacter koreensis</name>
    <dbReference type="NCBI Taxonomy" id="2742824"/>
    <lineage>
        <taxon>Bacteria</taxon>
        <taxon>Pseudomonadati</taxon>
        <taxon>Pseudomonadota</taxon>
        <taxon>Betaproteobacteria</taxon>
        <taxon>Burkholderiales</taxon>
        <taxon>Sphaerotilaceae</taxon>
        <taxon>Piscinibacter</taxon>
    </lineage>
</organism>
<dbReference type="AlphaFoldDB" id="A0A7Y6TWJ6"/>
<evidence type="ECO:0000256" key="2">
    <source>
        <dbReference type="ARBA" id="ARBA00023125"/>
    </source>
</evidence>
<accession>A0A7Y6TWJ6</accession>
<keyword evidence="3" id="KW-0804">Transcription</keyword>
<dbReference type="InterPro" id="IPR036390">
    <property type="entry name" value="WH_DNA-bd_sf"/>
</dbReference>
<dbReference type="PANTHER" id="PTHR43537:SF5">
    <property type="entry name" value="UXU OPERON TRANSCRIPTIONAL REGULATOR"/>
    <property type="match status" value="1"/>
</dbReference>
<feature type="compositionally biased region" description="Low complexity" evidence="4">
    <location>
        <begin position="242"/>
        <end position="262"/>
    </location>
</feature>
<dbReference type="GO" id="GO:0003677">
    <property type="term" value="F:DNA binding"/>
    <property type="evidence" value="ECO:0007669"/>
    <property type="project" value="UniProtKB-KW"/>
</dbReference>
<dbReference type="EMBL" id="JABWMJ010000004">
    <property type="protein sequence ID" value="NUZ06123.1"/>
    <property type="molecule type" value="Genomic_DNA"/>
</dbReference>
<dbReference type="PRINTS" id="PR00035">
    <property type="entry name" value="HTHGNTR"/>
</dbReference>
<evidence type="ECO:0000259" key="5">
    <source>
        <dbReference type="PROSITE" id="PS50949"/>
    </source>
</evidence>
<protein>
    <submittedName>
        <fullName evidence="6">FadR family transcriptional regulator</fullName>
    </submittedName>
</protein>
<feature type="region of interest" description="Disordered" evidence="4">
    <location>
        <begin position="240"/>
        <end position="290"/>
    </location>
</feature>
<dbReference type="PROSITE" id="PS50949">
    <property type="entry name" value="HTH_GNTR"/>
    <property type="match status" value="1"/>
</dbReference>
<dbReference type="SMART" id="SM00345">
    <property type="entry name" value="HTH_GNTR"/>
    <property type="match status" value="1"/>
</dbReference>
<evidence type="ECO:0000256" key="1">
    <source>
        <dbReference type="ARBA" id="ARBA00023015"/>
    </source>
</evidence>
<proteinExistence type="predicted"/>
<gene>
    <name evidence="6" type="ORF">HQN59_10145</name>
</gene>
<dbReference type="Pfam" id="PF07729">
    <property type="entry name" value="FCD"/>
    <property type="match status" value="1"/>
</dbReference>
<evidence type="ECO:0000313" key="7">
    <source>
        <dbReference type="Proteomes" id="UP000529637"/>
    </source>
</evidence>
<dbReference type="InterPro" id="IPR011711">
    <property type="entry name" value="GntR_C"/>
</dbReference>
<dbReference type="SUPFAM" id="SSF48008">
    <property type="entry name" value="GntR ligand-binding domain-like"/>
    <property type="match status" value="1"/>
</dbReference>
<name>A0A7Y6TWJ6_9BURK</name>
<keyword evidence="2" id="KW-0238">DNA-binding</keyword>
<sequence length="290" mass="31471">MPQPPATFKAIRSARAFEEIAAQIRSELIAGRLKIGSRLPSERALSEQFGVSRNTLREALRSLEHAGLIRLQKGASGGAFISERSGDAIVTGLLDLYHVGSIQPAELTQARIWLESIIVREACVRASADDIADLHRNIDEAAEAHSRGDFPLRAEKHLEFHRILARIAGNPIMVIVMNGVLDVLHHFVQTIGEYPNTFVLPSRRRFMKHLEDGDVNAAVEEMETSLKRLQRTYLSRVGGEGADAAPRAARGAAAPKASTPAEKTAEKAPQEAGGKAAARAPRRTRTTGAA</sequence>
<evidence type="ECO:0000313" key="6">
    <source>
        <dbReference type="EMBL" id="NUZ06123.1"/>
    </source>
</evidence>
<dbReference type="Pfam" id="PF00392">
    <property type="entry name" value="GntR"/>
    <property type="match status" value="1"/>
</dbReference>
<feature type="compositionally biased region" description="Basic residues" evidence="4">
    <location>
        <begin position="280"/>
        <end position="290"/>
    </location>
</feature>
<dbReference type="InterPro" id="IPR008920">
    <property type="entry name" value="TF_FadR/GntR_C"/>
</dbReference>
<evidence type="ECO:0000256" key="3">
    <source>
        <dbReference type="ARBA" id="ARBA00023163"/>
    </source>
</evidence>
<dbReference type="Gene3D" id="1.10.10.10">
    <property type="entry name" value="Winged helix-like DNA-binding domain superfamily/Winged helix DNA-binding domain"/>
    <property type="match status" value="1"/>
</dbReference>